<gene>
    <name evidence="6" type="ORF">I8J30_00225</name>
</gene>
<evidence type="ECO:0000259" key="5">
    <source>
        <dbReference type="PROSITE" id="PS50937"/>
    </source>
</evidence>
<evidence type="ECO:0000256" key="3">
    <source>
        <dbReference type="ARBA" id="ARBA00023125"/>
    </source>
</evidence>
<dbReference type="InterPro" id="IPR041698">
    <property type="entry name" value="Methyltransf_25"/>
</dbReference>
<keyword evidence="1" id="KW-0678">Repressor</keyword>
<comment type="caution">
    <text evidence="6">The sequence shown here is derived from an EMBL/GenBank/DDBJ whole genome shotgun (WGS) entry which is preliminary data.</text>
</comment>
<reference evidence="6 7" key="1">
    <citation type="submission" date="2021-04" db="EMBL/GenBank/DDBJ databases">
        <title>Paenibacillus sp. DLE-14 whole genome sequence.</title>
        <authorList>
            <person name="Ham Y.J."/>
        </authorList>
    </citation>
    <scope>NUCLEOTIDE SEQUENCE [LARGE SCALE GENOMIC DNA]</scope>
    <source>
        <strain evidence="6 7">DLE-14</strain>
    </source>
</reference>
<evidence type="ECO:0000313" key="7">
    <source>
        <dbReference type="Proteomes" id="UP000673394"/>
    </source>
</evidence>
<protein>
    <submittedName>
        <fullName evidence="6">MerR family transcriptional regulator</fullName>
    </submittedName>
</protein>
<dbReference type="Pfam" id="PF13411">
    <property type="entry name" value="MerR_1"/>
    <property type="match status" value="1"/>
</dbReference>
<dbReference type="InterPro" id="IPR029063">
    <property type="entry name" value="SAM-dependent_MTases_sf"/>
</dbReference>
<evidence type="ECO:0000256" key="2">
    <source>
        <dbReference type="ARBA" id="ARBA00023015"/>
    </source>
</evidence>
<dbReference type="PANTHER" id="PTHR30204">
    <property type="entry name" value="REDOX-CYCLING DRUG-SENSING TRANSCRIPTIONAL ACTIVATOR SOXR"/>
    <property type="match status" value="1"/>
</dbReference>
<dbReference type="PROSITE" id="PS50937">
    <property type="entry name" value="HTH_MERR_2"/>
    <property type="match status" value="1"/>
</dbReference>
<dbReference type="PRINTS" id="PR00040">
    <property type="entry name" value="HTHMERR"/>
</dbReference>
<proteinExistence type="predicted"/>
<dbReference type="SUPFAM" id="SSF53335">
    <property type="entry name" value="S-adenosyl-L-methionine-dependent methyltransferases"/>
    <property type="match status" value="1"/>
</dbReference>
<dbReference type="CDD" id="cd02440">
    <property type="entry name" value="AdoMet_MTases"/>
    <property type="match status" value="1"/>
</dbReference>
<dbReference type="InterPro" id="IPR047057">
    <property type="entry name" value="MerR_fam"/>
</dbReference>
<dbReference type="Gene3D" id="1.10.1660.10">
    <property type="match status" value="1"/>
</dbReference>
<accession>A0ABS5C556</accession>
<dbReference type="Pfam" id="PF13649">
    <property type="entry name" value="Methyltransf_25"/>
    <property type="match status" value="1"/>
</dbReference>
<keyword evidence="3" id="KW-0238">DNA-binding</keyword>
<sequence>MKINDLAKRLNVTPRAIRLYESKGLMKPERGQENGYRYYSESEAWRLQTISSLRELGLSIEQIKALMTKLDQGDSATVHHYLELQRMALTAKWVEWKYAIGMLDELIARFEQKQQLDVEDLFQLTGELKGIQHSQSTWMDTWDFDRLAAVYDRSEAMLSTGSVLSQAEYETALDFIVQWVSPKSGEQGLDIGTGTGNLAGKLLALGAAMSALDQSKEMLAKCRERYPAMTAKLGNALALPFMDKQFTLIVSAFALHHLNGQQQLLALDQMDRVLAPGGRICIAGLMYEGEWSSSSMPPDTTKHSTNRQELLEWFRNRDFITVSQAVNPWIHVVYAVRKH</sequence>
<dbReference type="Gene3D" id="3.40.50.150">
    <property type="entry name" value="Vaccinia Virus protein VP39"/>
    <property type="match status" value="1"/>
</dbReference>
<name>A0ABS5C556_9BACL</name>
<evidence type="ECO:0000256" key="4">
    <source>
        <dbReference type="ARBA" id="ARBA00023163"/>
    </source>
</evidence>
<dbReference type="RefSeq" id="WP_210654428.1">
    <property type="nucleotide sequence ID" value="NZ_JAGKSP010000001.1"/>
</dbReference>
<feature type="domain" description="HTH merR-type" evidence="5">
    <location>
        <begin position="1"/>
        <end position="69"/>
    </location>
</feature>
<dbReference type="PANTHER" id="PTHR30204:SF69">
    <property type="entry name" value="MERR-FAMILY TRANSCRIPTIONAL REGULATOR"/>
    <property type="match status" value="1"/>
</dbReference>
<evidence type="ECO:0000313" key="6">
    <source>
        <dbReference type="EMBL" id="MBP3961124.1"/>
    </source>
</evidence>
<keyword evidence="7" id="KW-1185">Reference proteome</keyword>
<dbReference type="EMBL" id="JAGKSP010000001">
    <property type="protein sequence ID" value="MBP3961124.1"/>
    <property type="molecule type" value="Genomic_DNA"/>
</dbReference>
<evidence type="ECO:0000256" key="1">
    <source>
        <dbReference type="ARBA" id="ARBA00022491"/>
    </source>
</evidence>
<dbReference type="InterPro" id="IPR000551">
    <property type="entry name" value="MerR-type_HTH_dom"/>
</dbReference>
<keyword evidence="2" id="KW-0805">Transcription regulation</keyword>
<keyword evidence="4" id="KW-0804">Transcription</keyword>
<organism evidence="6 7">
    <name type="scientific">Paenibacillus lignilyticus</name>
    <dbReference type="NCBI Taxonomy" id="1172615"/>
    <lineage>
        <taxon>Bacteria</taxon>
        <taxon>Bacillati</taxon>
        <taxon>Bacillota</taxon>
        <taxon>Bacilli</taxon>
        <taxon>Bacillales</taxon>
        <taxon>Paenibacillaceae</taxon>
        <taxon>Paenibacillus</taxon>
    </lineage>
</organism>
<dbReference type="Proteomes" id="UP000673394">
    <property type="component" value="Unassembled WGS sequence"/>
</dbReference>
<dbReference type="SMART" id="SM00422">
    <property type="entry name" value="HTH_MERR"/>
    <property type="match status" value="1"/>
</dbReference>
<dbReference type="CDD" id="cd00592">
    <property type="entry name" value="HTH_MerR-like"/>
    <property type="match status" value="1"/>
</dbReference>
<dbReference type="InterPro" id="IPR009061">
    <property type="entry name" value="DNA-bd_dom_put_sf"/>
</dbReference>
<dbReference type="SUPFAM" id="SSF46955">
    <property type="entry name" value="Putative DNA-binding domain"/>
    <property type="match status" value="1"/>
</dbReference>